<dbReference type="AlphaFoldDB" id="A0A0F7TRJ3"/>
<protein>
    <recommendedName>
        <fullName evidence="4">Protein trafficking Pga2</fullName>
    </recommendedName>
</protein>
<dbReference type="InterPro" id="IPR011431">
    <property type="entry name" value="Trafficking_Pga2"/>
</dbReference>
<dbReference type="PANTHER" id="PTHR28199:SF1">
    <property type="entry name" value="PROCESSING OF GAS1 AND ALP PROTEIN 2"/>
    <property type="match status" value="1"/>
</dbReference>
<evidence type="ECO:0008006" key="4">
    <source>
        <dbReference type="Google" id="ProtNLM"/>
    </source>
</evidence>
<feature type="compositionally biased region" description="Acidic residues" evidence="1">
    <location>
        <begin position="120"/>
        <end position="134"/>
    </location>
</feature>
<reference evidence="3" key="1">
    <citation type="journal article" date="2015" name="Genome Announc.">
        <title>Draft genome sequence of the fungus Penicillium brasilianum MG11.</title>
        <authorList>
            <person name="Horn F."/>
            <person name="Linde J."/>
            <person name="Mattern D.J."/>
            <person name="Walther G."/>
            <person name="Guthke R."/>
            <person name="Brakhage A.A."/>
            <person name="Valiante V."/>
        </authorList>
    </citation>
    <scope>NUCLEOTIDE SEQUENCE [LARGE SCALE GENOMIC DNA]</scope>
    <source>
        <strain evidence="3">MG11</strain>
    </source>
</reference>
<dbReference type="Pfam" id="PF07543">
    <property type="entry name" value="PGA2"/>
    <property type="match status" value="1"/>
</dbReference>
<organism evidence="2 3">
    <name type="scientific">Penicillium brasilianum</name>
    <dbReference type="NCBI Taxonomy" id="104259"/>
    <lineage>
        <taxon>Eukaryota</taxon>
        <taxon>Fungi</taxon>
        <taxon>Dikarya</taxon>
        <taxon>Ascomycota</taxon>
        <taxon>Pezizomycotina</taxon>
        <taxon>Eurotiomycetes</taxon>
        <taxon>Eurotiomycetidae</taxon>
        <taxon>Eurotiales</taxon>
        <taxon>Aspergillaceae</taxon>
        <taxon>Penicillium</taxon>
    </lineage>
</organism>
<dbReference type="Proteomes" id="UP000042958">
    <property type="component" value="Unassembled WGS sequence"/>
</dbReference>
<sequence>MVDERSSDLGDMAAEAASDFFTQLFGFVDTGVRRFFKNFYASFAEVSAKRWTKVIASVIFYIIIRPYIEKFFKYLQERDRKKEKEKKEKERAALGGKKAKMSANALRGGAEKGKVLGEVENTDDEVEEEGEDDLAQASGVPEWNGMARKRQKKYLKNLAKQGQRAEKLSEDQIMELLDWSEEEEENKKDA</sequence>
<evidence type="ECO:0000256" key="1">
    <source>
        <dbReference type="SAM" id="MobiDB-lite"/>
    </source>
</evidence>
<feature type="region of interest" description="Disordered" evidence="1">
    <location>
        <begin position="83"/>
        <end position="102"/>
    </location>
</feature>
<feature type="compositionally biased region" description="Basic and acidic residues" evidence="1">
    <location>
        <begin position="83"/>
        <end position="92"/>
    </location>
</feature>
<name>A0A0F7TRJ3_PENBI</name>
<proteinExistence type="predicted"/>
<dbReference type="GO" id="GO:0015031">
    <property type="term" value="P:protein transport"/>
    <property type="evidence" value="ECO:0007669"/>
    <property type="project" value="TreeGrafter"/>
</dbReference>
<dbReference type="EMBL" id="CDHK01000006">
    <property type="protein sequence ID" value="CEJ58015.1"/>
    <property type="molecule type" value="Genomic_DNA"/>
</dbReference>
<dbReference type="PANTHER" id="PTHR28199">
    <property type="entry name" value="PROCESSING OF GAS1 AND ALP PROTEIN 2"/>
    <property type="match status" value="1"/>
</dbReference>
<gene>
    <name evidence="2" type="ORF">PMG11_06687</name>
</gene>
<evidence type="ECO:0000313" key="2">
    <source>
        <dbReference type="EMBL" id="CEJ58015.1"/>
    </source>
</evidence>
<dbReference type="OrthoDB" id="4227028at2759"/>
<keyword evidence="3" id="KW-1185">Reference proteome</keyword>
<feature type="region of interest" description="Disordered" evidence="1">
    <location>
        <begin position="110"/>
        <end position="145"/>
    </location>
</feature>
<accession>A0A0F7TRJ3</accession>
<dbReference type="STRING" id="104259.A0A0F7TRJ3"/>
<evidence type="ECO:0000313" key="3">
    <source>
        <dbReference type="Proteomes" id="UP000042958"/>
    </source>
</evidence>